<protein>
    <recommendedName>
        <fullName evidence="3">SigF-like NTF2-like domain-containing protein</fullName>
    </recommendedName>
</protein>
<keyword evidence="2" id="KW-0472">Membrane</keyword>
<evidence type="ECO:0000256" key="2">
    <source>
        <dbReference type="SAM" id="Phobius"/>
    </source>
</evidence>
<dbReference type="Proteomes" id="UP000298030">
    <property type="component" value="Unassembled WGS sequence"/>
</dbReference>
<gene>
    <name evidence="4" type="ORF">FA13DRAFT_1635361</name>
</gene>
<organism evidence="4 5">
    <name type="scientific">Coprinellus micaceus</name>
    <name type="common">Glistening ink-cap mushroom</name>
    <name type="synonym">Coprinus micaceus</name>
    <dbReference type="NCBI Taxonomy" id="71717"/>
    <lineage>
        <taxon>Eukaryota</taxon>
        <taxon>Fungi</taxon>
        <taxon>Dikarya</taxon>
        <taxon>Basidiomycota</taxon>
        <taxon>Agaricomycotina</taxon>
        <taxon>Agaricomycetes</taxon>
        <taxon>Agaricomycetidae</taxon>
        <taxon>Agaricales</taxon>
        <taxon>Agaricineae</taxon>
        <taxon>Psathyrellaceae</taxon>
        <taxon>Coprinellus</taxon>
    </lineage>
</organism>
<evidence type="ECO:0000313" key="5">
    <source>
        <dbReference type="Proteomes" id="UP000298030"/>
    </source>
</evidence>
<keyword evidence="2" id="KW-1133">Transmembrane helix</keyword>
<feature type="region of interest" description="Disordered" evidence="1">
    <location>
        <begin position="174"/>
        <end position="199"/>
    </location>
</feature>
<dbReference type="OrthoDB" id="2344312at2759"/>
<proteinExistence type="predicted"/>
<comment type="caution">
    <text evidence="4">The sequence shown here is derived from an EMBL/GenBank/DDBJ whole genome shotgun (WGS) entry which is preliminary data.</text>
</comment>
<feature type="transmembrane region" description="Helical" evidence="2">
    <location>
        <begin position="144"/>
        <end position="163"/>
    </location>
</feature>
<dbReference type="PANTHER" id="PTHR35393">
    <property type="entry name" value="CHROMOSOME 1, WHOLE GENOME SHOTGUN SEQUENCE"/>
    <property type="match status" value="1"/>
</dbReference>
<dbReference type="PANTHER" id="PTHR35393:SF1">
    <property type="entry name" value="SNOAL-LIKE DOMAIN-CONTAINING PROTEIN"/>
    <property type="match status" value="1"/>
</dbReference>
<dbReference type="Pfam" id="PF24840">
    <property type="entry name" value="NTF2_SigF"/>
    <property type="match status" value="1"/>
</dbReference>
<feature type="domain" description="SigF-like NTF2-like" evidence="3">
    <location>
        <begin position="1"/>
        <end position="169"/>
    </location>
</feature>
<evidence type="ECO:0000313" key="4">
    <source>
        <dbReference type="EMBL" id="TEB26868.1"/>
    </source>
</evidence>
<dbReference type="AlphaFoldDB" id="A0A4Y7SZ10"/>
<dbReference type="STRING" id="71717.A0A4Y7SZ10"/>
<dbReference type="EMBL" id="QPFP01000045">
    <property type="protein sequence ID" value="TEB26868.1"/>
    <property type="molecule type" value="Genomic_DNA"/>
</dbReference>
<evidence type="ECO:0000256" key="1">
    <source>
        <dbReference type="SAM" id="MobiDB-lite"/>
    </source>
</evidence>
<sequence>MENPAKDIYKVFNLIDCVHSPDVQKAAIEKYFLQDAGFKYPVFQVEAGSKSRDKVLKLYQWLHIISPKTKGVVTHVTYDKAQDILLLDVTQHLSLRYLPMWPSTSRMLTRLTLKKQSGLHYIAYQEDLMHPDDVAGLLLPPLKMIVSLALIWMGTLISILSMSNQRLGIFVARKGPEDDPKAHRRRKRANKNGGAGTSC</sequence>
<accession>A0A4Y7SZ10</accession>
<evidence type="ECO:0000259" key="3">
    <source>
        <dbReference type="Pfam" id="PF24840"/>
    </source>
</evidence>
<keyword evidence="2" id="KW-0812">Transmembrane</keyword>
<keyword evidence="5" id="KW-1185">Reference proteome</keyword>
<name>A0A4Y7SZ10_COPMI</name>
<dbReference type="InterPro" id="IPR057514">
    <property type="entry name" value="NTF2_SigF"/>
</dbReference>
<reference evidence="4 5" key="1">
    <citation type="journal article" date="2019" name="Nat. Ecol. Evol.">
        <title>Megaphylogeny resolves global patterns of mushroom evolution.</title>
        <authorList>
            <person name="Varga T."/>
            <person name="Krizsan K."/>
            <person name="Foldi C."/>
            <person name="Dima B."/>
            <person name="Sanchez-Garcia M."/>
            <person name="Sanchez-Ramirez S."/>
            <person name="Szollosi G.J."/>
            <person name="Szarkandi J.G."/>
            <person name="Papp V."/>
            <person name="Albert L."/>
            <person name="Andreopoulos W."/>
            <person name="Angelini C."/>
            <person name="Antonin V."/>
            <person name="Barry K.W."/>
            <person name="Bougher N.L."/>
            <person name="Buchanan P."/>
            <person name="Buyck B."/>
            <person name="Bense V."/>
            <person name="Catcheside P."/>
            <person name="Chovatia M."/>
            <person name="Cooper J."/>
            <person name="Damon W."/>
            <person name="Desjardin D."/>
            <person name="Finy P."/>
            <person name="Geml J."/>
            <person name="Haridas S."/>
            <person name="Hughes K."/>
            <person name="Justo A."/>
            <person name="Karasinski D."/>
            <person name="Kautmanova I."/>
            <person name="Kiss B."/>
            <person name="Kocsube S."/>
            <person name="Kotiranta H."/>
            <person name="LaButti K.M."/>
            <person name="Lechner B.E."/>
            <person name="Liimatainen K."/>
            <person name="Lipzen A."/>
            <person name="Lukacs Z."/>
            <person name="Mihaltcheva S."/>
            <person name="Morgado L.N."/>
            <person name="Niskanen T."/>
            <person name="Noordeloos M.E."/>
            <person name="Ohm R.A."/>
            <person name="Ortiz-Santana B."/>
            <person name="Ovrebo C."/>
            <person name="Racz N."/>
            <person name="Riley R."/>
            <person name="Savchenko A."/>
            <person name="Shiryaev A."/>
            <person name="Soop K."/>
            <person name="Spirin V."/>
            <person name="Szebenyi C."/>
            <person name="Tomsovsky M."/>
            <person name="Tulloss R.E."/>
            <person name="Uehling J."/>
            <person name="Grigoriev I.V."/>
            <person name="Vagvolgyi C."/>
            <person name="Papp T."/>
            <person name="Martin F.M."/>
            <person name="Miettinen O."/>
            <person name="Hibbett D.S."/>
            <person name="Nagy L.G."/>
        </authorList>
    </citation>
    <scope>NUCLEOTIDE SEQUENCE [LARGE SCALE GENOMIC DNA]</scope>
    <source>
        <strain evidence="4 5">FP101781</strain>
    </source>
</reference>